<dbReference type="AlphaFoldDB" id="A0A7C2PA37"/>
<evidence type="ECO:0000313" key="5">
    <source>
        <dbReference type="EMBL" id="HEN15216.1"/>
    </source>
</evidence>
<keyword evidence="3" id="KW-0326">Glycosidase</keyword>
<evidence type="ECO:0000256" key="3">
    <source>
        <dbReference type="ARBA" id="ARBA00023295"/>
    </source>
</evidence>
<name>A0A7C2PA37_9PLAN</name>
<dbReference type="CDD" id="cd11326">
    <property type="entry name" value="AmyAc_Glg_debranch"/>
    <property type="match status" value="1"/>
</dbReference>
<dbReference type="InterPro" id="IPR013783">
    <property type="entry name" value="Ig-like_fold"/>
</dbReference>
<sequence length="721" mass="81917">MQIWPGRPYPLGATSDGGGVNFAVFSEHATRVDLCLFDSPEAREESHRISLPEQTDLVWHGYVPDLKPGQLYGFRVHGPYDPGGGHRFNPNKVLLDPYARAIGRPLRWNDALFGYRIGDARADMSFDGRDSAPFAPLGAVINPGFHWGGDKPLRTPWHKTVIYETHVRGFSMKHPQVPAPLRGTYAGLASDPAIRHFLRLGITAVELMPVHHFIDDRHLVEKGLSNYWGYNTLGYFAPEIRFSSSRSPEGAVREFKRMVRRLHEAGIEVILDVVYNHTAEGNQLGPTLSLRGLDNAAYYRLAGDRRYYMDYTGCGNTLNMLCPRVLQLIMDSLRYWVLEMHVDGFRFDLCSALARELHSVDKLGAFFDIIHQDPVLSQVKLIAEPWDLGEGGYQVGNFPVLWTEWNGKYRDCVRRFWKGDGDTASELATRLCGSSDLYAHSGRRPYASINFVTCHDGFTLADLVSYNEKHNAANLEGNRDGESHNNSWNCGVEGPTADRTVLQLRQRQMRNFIATLMVSQGVPMLRGGDELSHSQNGNNNAYCQDNDLSWNDWNLTPEREAFLEFVCRAIWMWREHPVLQRRKFFQGRPIRGESVKDIAWLTPQGTEMGDADWAGFVRCLGVRVEGEMANEVDEKGRPIVGKTLLIMLNAGDGAVPFILPAHQPHEYWRPLLDTAVDKITVRWKIAGQPYDLQPRSVAVLQLNQVRPEFMARFWQWLHRDE</sequence>
<dbReference type="InterPro" id="IPR044505">
    <property type="entry name" value="GlgX_Isoamylase_N_E_set"/>
</dbReference>
<dbReference type="PANTHER" id="PTHR43002">
    <property type="entry name" value="GLYCOGEN DEBRANCHING ENZYME"/>
    <property type="match status" value="1"/>
</dbReference>
<evidence type="ECO:0000256" key="1">
    <source>
        <dbReference type="ARBA" id="ARBA00008061"/>
    </source>
</evidence>
<dbReference type="Gene3D" id="2.60.40.1180">
    <property type="entry name" value="Golgi alpha-mannosidase II"/>
    <property type="match status" value="1"/>
</dbReference>
<dbReference type="Pfam" id="PF02922">
    <property type="entry name" value="CBM_48"/>
    <property type="match status" value="1"/>
</dbReference>
<dbReference type="InterPro" id="IPR006047">
    <property type="entry name" value="GH13_cat_dom"/>
</dbReference>
<evidence type="ECO:0000256" key="2">
    <source>
        <dbReference type="ARBA" id="ARBA00022801"/>
    </source>
</evidence>
<dbReference type="SUPFAM" id="SSF51445">
    <property type="entry name" value="(Trans)glycosidases"/>
    <property type="match status" value="1"/>
</dbReference>
<accession>A0A7C2PA37</accession>
<keyword evidence="2" id="KW-0378">Hydrolase</keyword>
<dbReference type="InterPro" id="IPR013780">
    <property type="entry name" value="Glyco_hydro_b"/>
</dbReference>
<dbReference type="InterPro" id="IPR011837">
    <property type="entry name" value="Glycogen_debranch_GlgX"/>
</dbReference>
<comment type="similarity">
    <text evidence="1">Belongs to the glycosyl hydrolase 13 family.</text>
</comment>
<dbReference type="GO" id="GO:0004135">
    <property type="term" value="F:amylo-alpha-1,6-glucosidase activity"/>
    <property type="evidence" value="ECO:0007669"/>
    <property type="project" value="InterPro"/>
</dbReference>
<dbReference type="NCBIfam" id="TIGR02100">
    <property type="entry name" value="glgX_debranch"/>
    <property type="match status" value="1"/>
</dbReference>
<dbReference type="EMBL" id="DSOK01000203">
    <property type="protein sequence ID" value="HEN15216.1"/>
    <property type="molecule type" value="Genomic_DNA"/>
</dbReference>
<gene>
    <name evidence="5" type="primary">glgX</name>
    <name evidence="5" type="ORF">ENQ76_07090</name>
</gene>
<dbReference type="SUPFAM" id="SSF81296">
    <property type="entry name" value="E set domains"/>
    <property type="match status" value="1"/>
</dbReference>
<dbReference type="GO" id="GO:0005980">
    <property type="term" value="P:glycogen catabolic process"/>
    <property type="evidence" value="ECO:0007669"/>
    <property type="project" value="InterPro"/>
</dbReference>
<dbReference type="Gene3D" id="2.60.40.10">
    <property type="entry name" value="Immunoglobulins"/>
    <property type="match status" value="1"/>
</dbReference>
<evidence type="ECO:0000259" key="4">
    <source>
        <dbReference type="SMART" id="SM00642"/>
    </source>
</evidence>
<dbReference type="SUPFAM" id="SSF51011">
    <property type="entry name" value="Glycosyl hydrolase domain"/>
    <property type="match status" value="1"/>
</dbReference>
<protein>
    <submittedName>
        <fullName evidence="5">Glycogen debranching enzyme GlgX</fullName>
    </submittedName>
</protein>
<reference evidence="5" key="1">
    <citation type="journal article" date="2020" name="mSystems">
        <title>Genome- and Community-Level Interaction Insights into Carbon Utilization and Element Cycling Functions of Hydrothermarchaeota in Hydrothermal Sediment.</title>
        <authorList>
            <person name="Zhou Z."/>
            <person name="Liu Y."/>
            <person name="Xu W."/>
            <person name="Pan J."/>
            <person name="Luo Z.H."/>
            <person name="Li M."/>
        </authorList>
    </citation>
    <scope>NUCLEOTIDE SEQUENCE [LARGE SCALE GENOMIC DNA]</scope>
    <source>
        <strain evidence="5">SpSt-339</strain>
    </source>
</reference>
<feature type="domain" description="Glycosyl hydrolase family 13 catalytic" evidence="4">
    <location>
        <begin position="164"/>
        <end position="559"/>
    </location>
</feature>
<dbReference type="InterPro" id="IPR017853">
    <property type="entry name" value="GH"/>
</dbReference>
<organism evidence="5">
    <name type="scientific">Schlesneria paludicola</name>
    <dbReference type="NCBI Taxonomy" id="360056"/>
    <lineage>
        <taxon>Bacteria</taxon>
        <taxon>Pseudomonadati</taxon>
        <taxon>Planctomycetota</taxon>
        <taxon>Planctomycetia</taxon>
        <taxon>Planctomycetales</taxon>
        <taxon>Planctomycetaceae</taxon>
        <taxon>Schlesneria</taxon>
    </lineage>
</organism>
<dbReference type="SMART" id="SM00642">
    <property type="entry name" value="Aamy"/>
    <property type="match status" value="1"/>
</dbReference>
<dbReference type="CDD" id="cd02856">
    <property type="entry name" value="E_set_GDE_Isoamylase_N"/>
    <property type="match status" value="1"/>
</dbReference>
<dbReference type="InterPro" id="IPR014756">
    <property type="entry name" value="Ig_E-set"/>
</dbReference>
<comment type="caution">
    <text evidence="5">The sequence shown here is derived from an EMBL/GenBank/DDBJ whole genome shotgun (WGS) entry which is preliminary data.</text>
</comment>
<dbReference type="Gene3D" id="3.20.20.80">
    <property type="entry name" value="Glycosidases"/>
    <property type="match status" value="1"/>
</dbReference>
<proteinExistence type="inferred from homology"/>
<dbReference type="InterPro" id="IPR004193">
    <property type="entry name" value="Glyco_hydro_13_N"/>
</dbReference>